<evidence type="ECO:0000256" key="4">
    <source>
        <dbReference type="ARBA" id="ARBA00022737"/>
    </source>
</evidence>
<evidence type="ECO:0000256" key="1">
    <source>
        <dbReference type="ARBA" id="ARBA00009763"/>
    </source>
</evidence>
<dbReference type="FunFam" id="1.10.238.10:FF:000003">
    <property type="entry name" value="Calmodulin A"/>
    <property type="match status" value="1"/>
</dbReference>
<keyword evidence="3" id="KW-0479">Metal-binding</keyword>
<evidence type="ECO:0000313" key="9">
    <source>
        <dbReference type="Proteomes" id="UP000694701"/>
    </source>
</evidence>
<gene>
    <name evidence="8" type="primary">LOC122148161</name>
</gene>
<dbReference type="SMART" id="SM00054">
    <property type="entry name" value="EFh"/>
    <property type="match status" value="4"/>
</dbReference>
<dbReference type="PANTHER" id="PTHR23048">
    <property type="entry name" value="MYOSIN LIGHT CHAIN 1, 3"/>
    <property type="match status" value="1"/>
</dbReference>
<feature type="domain" description="EF-hand" evidence="7">
    <location>
        <begin position="218"/>
        <end position="250"/>
    </location>
</feature>
<organism evidence="8 9">
    <name type="scientific">Cyprinus carpio</name>
    <name type="common">Common carp</name>
    <dbReference type="NCBI Taxonomy" id="7962"/>
    <lineage>
        <taxon>Eukaryota</taxon>
        <taxon>Metazoa</taxon>
        <taxon>Chordata</taxon>
        <taxon>Craniata</taxon>
        <taxon>Vertebrata</taxon>
        <taxon>Euteleostomi</taxon>
        <taxon>Actinopterygii</taxon>
        <taxon>Neopterygii</taxon>
        <taxon>Teleostei</taxon>
        <taxon>Ostariophysi</taxon>
        <taxon>Cypriniformes</taxon>
        <taxon>Cyprinidae</taxon>
        <taxon>Cyprininae</taxon>
        <taxon>Cyprinus</taxon>
    </lineage>
</organism>
<reference evidence="8" key="1">
    <citation type="submission" date="2025-08" db="UniProtKB">
        <authorList>
            <consortium name="Ensembl"/>
        </authorList>
    </citation>
    <scope>IDENTIFICATION</scope>
</reference>
<comment type="similarity">
    <text evidence="1">Belongs to the calmodulin family.</text>
</comment>
<feature type="domain" description="EF-hand" evidence="7">
    <location>
        <begin position="109"/>
        <end position="144"/>
    </location>
</feature>
<keyword evidence="2" id="KW-0488">Methylation</keyword>
<dbReference type="InterPro" id="IPR050230">
    <property type="entry name" value="CALM/Myosin/TropC-like"/>
</dbReference>
<evidence type="ECO:0000256" key="5">
    <source>
        <dbReference type="ARBA" id="ARBA00022837"/>
    </source>
</evidence>
<comment type="function">
    <text evidence="6">Calmodulin acts as part of a calcium signal transduction pathway by mediating the control of a large number of enzymes, ion channels, aquaporins and other proteins through calcium-binding. Calcium-binding is required for the activation of calmodulin. Among the enzymes to be stimulated by the calmodulin-calcium complex are a number of protein kinases, such as myosin light-chain kinases and calmodulin-dependent protein kinase type II (CaMK2), and phosphatases.</text>
</comment>
<dbReference type="AlphaFoldDB" id="A0A8C2DS78"/>
<dbReference type="InterPro" id="IPR002048">
    <property type="entry name" value="EF_hand_dom"/>
</dbReference>
<feature type="domain" description="EF-hand" evidence="7">
    <location>
        <begin position="182"/>
        <end position="217"/>
    </location>
</feature>
<evidence type="ECO:0000256" key="6">
    <source>
        <dbReference type="ARBA" id="ARBA00037485"/>
    </source>
</evidence>
<dbReference type="GO" id="GO:0005509">
    <property type="term" value="F:calcium ion binding"/>
    <property type="evidence" value="ECO:0007669"/>
    <property type="project" value="InterPro"/>
</dbReference>
<evidence type="ECO:0000259" key="7">
    <source>
        <dbReference type="PROSITE" id="PS50222"/>
    </source>
</evidence>
<dbReference type="Pfam" id="PF13499">
    <property type="entry name" value="EF-hand_7"/>
    <property type="match status" value="2"/>
</dbReference>
<dbReference type="SUPFAM" id="SSF47473">
    <property type="entry name" value="EF-hand"/>
    <property type="match status" value="1"/>
</dbReference>
<keyword evidence="5" id="KW-0106">Calcium</keyword>
<evidence type="ECO:0000256" key="2">
    <source>
        <dbReference type="ARBA" id="ARBA00022481"/>
    </source>
</evidence>
<dbReference type="CDD" id="cd00051">
    <property type="entry name" value="EFh"/>
    <property type="match status" value="2"/>
</dbReference>
<protein>
    <recommendedName>
        <fullName evidence="7">EF-hand domain-containing protein</fullName>
    </recommendedName>
</protein>
<dbReference type="Ensembl" id="ENSCCRT00020033475.1">
    <property type="protein sequence ID" value="ENSCCRP00020030599.1"/>
    <property type="gene ID" value="ENSCCRG00020013597.1"/>
</dbReference>
<name>A0A8C2DS78_CYPCA</name>
<proteinExistence type="inferred from homology"/>
<dbReference type="GO" id="GO:0016460">
    <property type="term" value="C:myosin II complex"/>
    <property type="evidence" value="ECO:0007669"/>
    <property type="project" value="TreeGrafter"/>
</dbReference>
<dbReference type="InterPro" id="IPR018247">
    <property type="entry name" value="EF_Hand_1_Ca_BS"/>
</dbReference>
<dbReference type="Gene3D" id="1.10.238.10">
    <property type="entry name" value="EF-hand"/>
    <property type="match status" value="3"/>
</dbReference>
<evidence type="ECO:0000256" key="3">
    <source>
        <dbReference type="ARBA" id="ARBA00022723"/>
    </source>
</evidence>
<sequence>MADQLTEEQIAGKLVVHLLCWTLYHWRYQMVSSALLDGQCWHKEEFVLPFSAQTSGQMHALVKCSLTCHYSFVLTPDYACKDQFSSFKPISDSADPYLTYCTKCCLLKLTLEEFKEAFSLFDKDGDGTITTKELGTVMRSLGQNPTEAELQDMINEVDADGNGTIDFPEFLTMMARKMKDTDSEEEIREAFRVFDKDGNGYISAAELRHVMTNLGEKLTDEEVDEMIREADIDGDGQVNYEEFVQMMTAK</sequence>
<keyword evidence="4" id="KW-0677">Repeat</keyword>
<dbReference type="PANTHER" id="PTHR23048:SF0">
    <property type="entry name" value="CALMODULIN LIKE 3"/>
    <property type="match status" value="1"/>
</dbReference>
<feature type="domain" description="EF-hand" evidence="7">
    <location>
        <begin position="145"/>
        <end position="180"/>
    </location>
</feature>
<dbReference type="PROSITE" id="PS00018">
    <property type="entry name" value="EF_HAND_1"/>
    <property type="match status" value="4"/>
</dbReference>
<dbReference type="Proteomes" id="UP000694701">
    <property type="component" value="Unplaced"/>
</dbReference>
<accession>A0A8C2DS78</accession>
<dbReference type="InterPro" id="IPR011992">
    <property type="entry name" value="EF-hand-dom_pair"/>
</dbReference>
<dbReference type="PROSITE" id="PS50222">
    <property type="entry name" value="EF_HAND_2"/>
    <property type="match status" value="4"/>
</dbReference>
<evidence type="ECO:0000313" key="8">
    <source>
        <dbReference type="Ensembl" id="ENSCCRP00020030599.1"/>
    </source>
</evidence>